<protein>
    <submittedName>
        <fullName evidence="8">DMT family transporter</fullName>
    </submittedName>
</protein>
<dbReference type="SUPFAM" id="SSF103481">
    <property type="entry name" value="Multidrug resistance efflux transporter EmrE"/>
    <property type="match status" value="2"/>
</dbReference>
<evidence type="ECO:0000256" key="6">
    <source>
        <dbReference type="SAM" id="Phobius"/>
    </source>
</evidence>
<feature type="transmembrane region" description="Helical" evidence="6">
    <location>
        <begin position="286"/>
        <end position="302"/>
    </location>
</feature>
<comment type="subcellular location">
    <subcellularLocation>
        <location evidence="1">Cell membrane</location>
        <topology evidence="1">Multi-pass membrane protein</topology>
    </subcellularLocation>
</comment>
<feature type="transmembrane region" description="Helical" evidence="6">
    <location>
        <begin position="230"/>
        <end position="255"/>
    </location>
</feature>
<dbReference type="InterPro" id="IPR050638">
    <property type="entry name" value="AA-Vitamin_Transporters"/>
</dbReference>
<name>A0ABT2X735_9RHOB</name>
<dbReference type="Pfam" id="PF00892">
    <property type="entry name" value="EamA"/>
    <property type="match status" value="1"/>
</dbReference>
<reference evidence="8 9" key="1">
    <citation type="submission" date="2022-10" db="EMBL/GenBank/DDBJ databases">
        <title>Defluviimonas sp. nov., isolated from ocean surface sediments.</title>
        <authorList>
            <person name="He W."/>
            <person name="Wang L."/>
            <person name="Zhang D.-F."/>
        </authorList>
    </citation>
    <scope>NUCLEOTIDE SEQUENCE [LARGE SCALE GENOMIC DNA]</scope>
    <source>
        <strain evidence="8 9">WL0024</strain>
    </source>
</reference>
<gene>
    <name evidence="8" type="ORF">OEZ60_17345</name>
</gene>
<evidence type="ECO:0000256" key="5">
    <source>
        <dbReference type="ARBA" id="ARBA00023136"/>
    </source>
</evidence>
<keyword evidence="4 6" id="KW-1133">Transmembrane helix</keyword>
<evidence type="ECO:0000313" key="8">
    <source>
        <dbReference type="EMBL" id="MCU9849765.1"/>
    </source>
</evidence>
<feature type="transmembrane region" description="Helical" evidence="6">
    <location>
        <begin position="158"/>
        <end position="176"/>
    </location>
</feature>
<dbReference type="InterPro" id="IPR037185">
    <property type="entry name" value="EmrE-like"/>
</dbReference>
<keyword evidence="3 6" id="KW-0812">Transmembrane</keyword>
<evidence type="ECO:0000256" key="2">
    <source>
        <dbReference type="ARBA" id="ARBA00022475"/>
    </source>
</evidence>
<feature type="transmembrane region" description="Helical" evidence="6">
    <location>
        <begin position="76"/>
        <end position="98"/>
    </location>
</feature>
<feature type="transmembrane region" description="Helical" evidence="6">
    <location>
        <begin position="41"/>
        <end position="64"/>
    </location>
</feature>
<evidence type="ECO:0000256" key="4">
    <source>
        <dbReference type="ARBA" id="ARBA00022989"/>
    </source>
</evidence>
<dbReference type="EMBL" id="JAOVQO010000017">
    <property type="protein sequence ID" value="MCU9849765.1"/>
    <property type="molecule type" value="Genomic_DNA"/>
</dbReference>
<dbReference type="RefSeq" id="WP_263338925.1">
    <property type="nucleotide sequence ID" value="NZ_JAOVQO010000017.1"/>
</dbReference>
<organism evidence="8 9">
    <name type="scientific">Albidovulum salinarum</name>
    <dbReference type="NCBI Taxonomy" id="2984153"/>
    <lineage>
        <taxon>Bacteria</taxon>
        <taxon>Pseudomonadati</taxon>
        <taxon>Pseudomonadota</taxon>
        <taxon>Alphaproteobacteria</taxon>
        <taxon>Rhodobacterales</taxon>
        <taxon>Paracoccaceae</taxon>
        <taxon>Albidovulum</taxon>
    </lineage>
</organism>
<keyword evidence="2" id="KW-1003">Cell membrane</keyword>
<accession>A0ABT2X735</accession>
<dbReference type="PANTHER" id="PTHR32322">
    <property type="entry name" value="INNER MEMBRANE TRANSPORTER"/>
    <property type="match status" value="1"/>
</dbReference>
<proteinExistence type="predicted"/>
<feature type="transmembrane region" description="Helical" evidence="6">
    <location>
        <begin position="132"/>
        <end position="152"/>
    </location>
</feature>
<evidence type="ECO:0000259" key="7">
    <source>
        <dbReference type="Pfam" id="PF00892"/>
    </source>
</evidence>
<comment type="caution">
    <text evidence="8">The sequence shown here is derived from an EMBL/GenBank/DDBJ whole genome shotgun (WGS) entry which is preliminary data.</text>
</comment>
<evidence type="ECO:0000256" key="3">
    <source>
        <dbReference type="ARBA" id="ARBA00022692"/>
    </source>
</evidence>
<keyword evidence="5 6" id="KW-0472">Membrane</keyword>
<dbReference type="InterPro" id="IPR000620">
    <property type="entry name" value="EamA_dom"/>
</dbReference>
<keyword evidence="9" id="KW-1185">Reference proteome</keyword>
<dbReference type="PANTHER" id="PTHR32322:SF18">
    <property type="entry name" value="S-ADENOSYLMETHIONINE_S-ADENOSYLHOMOCYSTEINE TRANSPORTER"/>
    <property type="match status" value="1"/>
</dbReference>
<sequence>MTTAAFVPSPRNDRVSANLACIVSMLVWAAGFPIADELLKTLPALTVTLLRMSLAALFLLPVWIVVDGPSRVRGAAWGRGLWVGAVGFGLGSFLLIFAQSRTDGVTVAVICAAMPVAGIALECLFDRRRLTWRIVAGLILSVMGGMAVYAARMGHIDFGLGALAALVSIFVYCWGSRASVTALPGHSAMARTALTIIGAALGIVAAQLAWQALGGEPVAWARIGMREWNLFAIYAIGSLALSQLLFLIGVAGLGIGIASMHINIAPFYVMLFALALGGGWSWGQGVGAAIVAAGVIIAQGRGRRRTA</sequence>
<feature type="transmembrane region" description="Helical" evidence="6">
    <location>
        <begin position="104"/>
        <end position="125"/>
    </location>
</feature>
<feature type="transmembrane region" description="Helical" evidence="6">
    <location>
        <begin position="188"/>
        <end position="210"/>
    </location>
</feature>
<evidence type="ECO:0000256" key="1">
    <source>
        <dbReference type="ARBA" id="ARBA00004651"/>
    </source>
</evidence>
<feature type="transmembrane region" description="Helical" evidence="6">
    <location>
        <begin position="15"/>
        <end position="35"/>
    </location>
</feature>
<evidence type="ECO:0000313" key="9">
    <source>
        <dbReference type="Proteomes" id="UP001209535"/>
    </source>
</evidence>
<dbReference type="Proteomes" id="UP001209535">
    <property type="component" value="Unassembled WGS sequence"/>
</dbReference>
<feature type="domain" description="EamA" evidence="7">
    <location>
        <begin position="17"/>
        <end position="145"/>
    </location>
</feature>